<feature type="domain" description="NAD-dependent epimerase/dehydratase" evidence="2">
    <location>
        <begin position="3"/>
        <end position="239"/>
    </location>
</feature>
<dbReference type="EMBL" id="BAABBM010000001">
    <property type="protein sequence ID" value="GAA3885622.1"/>
    <property type="molecule type" value="Genomic_DNA"/>
</dbReference>
<name>A0ABP7KTL1_9SPHN</name>
<keyword evidence="4" id="KW-1185">Reference proteome</keyword>
<dbReference type="PRINTS" id="PR01713">
    <property type="entry name" value="NUCEPIMERASE"/>
</dbReference>
<dbReference type="Proteomes" id="UP001500827">
    <property type="component" value="Unassembled WGS sequence"/>
</dbReference>
<reference evidence="4" key="1">
    <citation type="journal article" date="2019" name="Int. J. Syst. Evol. Microbiol.">
        <title>The Global Catalogue of Microorganisms (GCM) 10K type strain sequencing project: providing services to taxonomists for standard genome sequencing and annotation.</title>
        <authorList>
            <consortium name="The Broad Institute Genomics Platform"/>
            <consortium name="The Broad Institute Genome Sequencing Center for Infectious Disease"/>
            <person name="Wu L."/>
            <person name="Ma J."/>
        </authorList>
    </citation>
    <scope>NUCLEOTIDE SEQUENCE [LARGE SCALE GENOMIC DNA]</scope>
    <source>
        <strain evidence="4">JCM 17543</strain>
    </source>
</reference>
<dbReference type="Gene3D" id="3.40.50.720">
    <property type="entry name" value="NAD(P)-binding Rossmann-like Domain"/>
    <property type="match status" value="1"/>
</dbReference>
<dbReference type="RefSeq" id="WP_344697706.1">
    <property type="nucleotide sequence ID" value="NZ_BAABBM010000001.1"/>
</dbReference>
<organism evidence="3 4">
    <name type="scientific">Sphingomonas limnosediminicola</name>
    <dbReference type="NCBI Taxonomy" id="940133"/>
    <lineage>
        <taxon>Bacteria</taxon>
        <taxon>Pseudomonadati</taxon>
        <taxon>Pseudomonadota</taxon>
        <taxon>Alphaproteobacteria</taxon>
        <taxon>Sphingomonadales</taxon>
        <taxon>Sphingomonadaceae</taxon>
        <taxon>Sphingomonas</taxon>
    </lineage>
</organism>
<dbReference type="InterPro" id="IPR001509">
    <property type="entry name" value="Epimerase_deHydtase"/>
</dbReference>
<evidence type="ECO:0000313" key="3">
    <source>
        <dbReference type="EMBL" id="GAA3885622.1"/>
    </source>
</evidence>
<sequence length="332" mass="36917">MAVLVTGAAGFIGATTSRALLERGEEVIGIDNLNDYYDPSLKQARLDNLARQYGNRFRFERVDFADADALNKVADARPIDRIVHLGAQAGVRYSLENPQAYVQSNLVGHCNMLELARSLQTKHMVYASSSSVYGGNKDLPFRVEDRVDHPLSLYAATKKADELLSESYANTYRLPLTGLRFFTVYGPWGRPDMAMWIFTRALFAGQPVPLFNRGEMRRDFTYVDDIVRGVIACLDGPPADDGSEKAGGSISPHALYNIGNSRSEDLMRVVQLLEEATGKTAILDPKPMQIGDVKDTFADISAIQRDHGFAPTTSIDEGVPRFVAWYRDYHRV</sequence>
<keyword evidence="1" id="KW-0520">NAD</keyword>
<dbReference type="SUPFAM" id="SSF51735">
    <property type="entry name" value="NAD(P)-binding Rossmann-fold domains"/>
    <property type="match status" value="1"/>
</dbReference>
<proteinExistence type="predicted"/>
<comment type="caution">
    <text evidence="3">The sequence shown here is derived from an EMBL/GenBank/DDBJ whole genome shotgun (WGS) entry which is preliminary data.</text>
</comment>
<accession>A0ABP7KTL1</accession>
<dbReference type="Pfam" id="PF01370">
    <property type="entry name" value="Epimerase"/>
    <property type="match status" value="1"/>
</dbReference>
<protein>
    <submittedName>
        <fullName evidence="3">SDR family NAD(P)-dependent oxidoreductase</fullName>
    </submittedName>
</protein>
<evidence type="ECO:0000256" key="1">
    <source>
        <dbReference type="ARBA" id="ARBA00023027"/>
    </source>
</evidence>
<gene>
    <name evidence="3" type="ORF">GCM10022276_00700</name>
</gene>
<evidence type="ECO:0000259" key="2">
    <source>
        <dbReference type="Pfam" id="PF01370"/>
    </source>
</evidence>
<evidence type="ECO:0000313" key="4">
    <source>
        <dbReference type="Proteomes" id="UP001500827"/>
    </source>
</evidence>
<dbReference type="PANTHER" id="PTHR43574">
    <property type="entry name" value="EPIMERASE-RELATED"/>
    <property type="match status" value="1"/>
</dbReference>
<dbReference type="InterPro" id="IPR036291">
    <property type="entry name" value="NAD(P)-bd_dom_sf"/>
</dbReference>